<feature type="region of interest" description="Disordered" evidence="3">
    <location>
        <begin position="302"/>
        <end position="581"/>
    </location>
</feature>
<feature type="region of interest" description="Disordered" evidence="3">
    <location>
        <begin position="925"/>
        <end position="969"/>
    </location>
</feature>
<reference evidence="5" key="1">
    <citation type="submission" date="2015-01" db="EMBL/GenBank/DDBJ databases">
        <authorList>
            <person name="Durling Mikael"/>
        </authorList>
    </citation>
    <scope>NUCLEOTIDE SEQUENCE</scope>
</reference>
<evidence type="ECO:0000256" key="1">
    <source>
        <dbReference type="ARBA" id="ARBA00023117"/>
    </source>
</evidence>
<dbReference type="InterPro" id="IPR001487">
    <property type="entry name" value="Bromodomain"/>
</dbReference>
<feature type="compositionally biased region" description="Low complexity" evidence="3">
    <location>
        <begin position="517"/>
        <end position="529"/>
    </location>
</feature>
<feature type="compositionally biased region" description="Low complexity" evidence="3">
    <location>
        <begin position="271"/>
        <end position="285"/>
    </location>
</feature>
<feature type="region of interest" description="Disordered" evidence="3">
    <location>
        <begin position="201"/>
        <end position="287"/>
    </location>
</feature>
<dbReference type="GO" id="GO:0035267">
    <property type="term" value="C:NuA4 histone acetyltransferase complex"/>
    <property type="evidence" value="ECO:0007669"/>
    <property type="project" value="TreeGrafter"/>
</dbReference>
<keyword evidence="1 2" id="KW-0103">Bromodomain</keyword>
<feature type="compositionally biased region" description="Polar residues" evidence="3">
    <location>
        <begin position="201"/>
        <end position="210"/>
    </location>
</feature>
<dbReference type="GO" id="GO:0006325">
    <property type="term" value="P:chromatin organization"/>
    <property type="evidence" value="ECO:0007669"/>
    <property type="project" value="UniProtKB-ARBA"/>
</dbReference>
<dbReference type="PANTHER" id="PTHR15398">
    <property type="entry name" value="BROMODOMAIN-CONTAINING PROTEIN 8"/>
    <property type="match status" value="1"/>
</dbReference>
<dbReference type="Pfam" id="PF00439">
    <property type="entry name" value="Bromodomain"/>
    <property type="match status" value="1"/>
</dbReference>
<sequence length="969" mass="104022">MTPSRYRCCRPNPSPQIVAPVQLVAKRGGHLDRGRGGHHGGGMSYPPTYTPLESLLLFQSILSQGIDAAAFARISEQLRNNGLVKGDHKYDPTRLSPEALQQFFFRLFQEELKGETTTPAGDGSTSPNSKKRKIASPPLPSLKEVYENIDKIPVLVNRLYSRYRDNIVQQIREDEVRYDTVQNEIHIIEKSENARLARLATQNGTPTQSPREVKPSVARLTSASLPTPAAVAAANKRPTSTTPIVPPRLPTTPAIAPPSHLTPGTTPARPVPSSATQPTATPSSVLQAPVGVPQQPARVLQAPAQPPKVPISPRPEPATQVKATPSTPQPPTTPSQGTLKWEKPYQPPQITQTPPPRQTVSPAPKPTTPHLPPQQKHVPTQAPWQGHQTPYSQQQPHVQTPVPAPTPPTAQTPTKPVLAPPQTAAQSIPQLQQGPPWPAGTAPSAQPRQPVKTPVPPPQHRPVQPQPAQAAQQPRPIAASPTPTSSTPAPTQPPPQVPSQKWPPGHAQHGLSVQTTPAVPSASPAPAASHQDKPYASPYATHPPKPAIPEHMIRHAAAGTPLTTRRTSVLPPQPQTPIQNTPMTVLRGIGTKWAAHPSPSTPGAIIGEPQSPAYEPMSPPLRAAALPRPTPKTGPKKQVIKPAVDTPSGKPVRGRPPRQSQRQRGTSATPSAEASRRSQSVASQNDDVSTDMGNAASATKVKHEDATPRPHEETGDTTADESVAGRGNLSTPRASSRNLKRKRNESPSNPTTPALPAQVLWTRGFTKVSSSALDQISSHRDANMFATALRERDAPNYRQIVLQPQDITSIRSAIKQGNKAAVAAANSLPGGDPGTASVYLPYSEDIVPPKGIINSAQLERELVHMFCNAIMYNPDPDRGPGSTFMKRSQEDEEEVFGYRLDENGIVRNTQSMFLEVEKLLGDLRSAEKDRTAPPLSTPRPASVATPAEDTAEDEEEAGEGTAKRRRVRA</sequence>
<name>A0A0B7JT74_BIOOC</name>
<feature type="compositionally biased region" description="Polar residues" evidence="3">
    <location>
        <begin position="382"/>
        <end position="392"/>
    </location>
</feature>
<dbReference type="Gene3D" id="1.20.920.10">
    <property type="entry name" value="Bromodomain-like"/>
    <property type="match status" value="1"/>
</dbReference>
<dbReference type="PANTHER" id="PTHR15398:SF4">
    <property type="entry name" value="BROMODOMAIN-CONTAINING PROTEIN 8 ISOFORM X1"/>
    <property type="match status" value="1"/>
</dbReference>
<feature type="compositionally biased region" description="Low complexity" evidence="3">
    <location>
        <begin position="461"/>
        <end position="489"/>
    </location>
</feature>
<feature type="compositionally biased region" description="Polar residues" evidence="3">
    <location>
        <begin position="728"/>
        <end position="737"/>
    </location>
</feature>
<accession>A0A0B7JT74</accession>
<evidence type="ECO:0000259" key="4">
    <source>
        <dbReference type="PROSITE" id="PS50014"/>
    </source>
</evidence>
<gene>
    <name evidence="5" type="ORF">BN869_000001910_1</name>
</gene>
<feature type="compositionally biased region" description="Basic and acidic residues" evidence="3">
    <location>
        <begin position="701"/>
        <end position="714"/>
    </location>
</feature>
<dbReference type="AlphaFoldDB" id="A0A0B7JT74"/>
<feature type="region of interest" description="Disordered" evidence="3">
    <location>
        <begin position="596"/>
        <end position="757"/>
    </location>
</feature>
<feature type="domain" description="Bromo" evidence="4">
    <location>
        <begin position="777"/>
        <end position="873"/>
    </location>
</feature>
<feature type="region of interest" description="Disordered" evidence="3">
    <location>
        <begin position="115"/>
        <end position="136"/>
    </location>
</feature>
<dbReference type="InterPro" id="IPR036427">
    <property type="entry name" value="Bromodomain-like_sf"/>
</dbReference>
<evidence type="ECO:0000313" key="5">
    <source>
        <dbReference type="EMBL" id="CEO45855.1"/>
    </source>
</evidence>
<evidence type="ECO:0000256" key="2">
    <source>
        <dbReference type="PROSITE-ProRule" id="PRU00035"/>
    </source>
</evidence>
<feature type="compositionally biased region" description="Polar residues" evidence="3">
    <location>
        <begin position="115"/>
        <end position="128"/>
    </location>
</feature>
<feature type="compositionally biased region" description="Low complexity" evidence="3">
    <location>
        <begin position="221"/>
        <end position="234"/>
    </location>
</feature>
<dbReference type="PRINTS" id="PR01217">
    <property type="entry name" value="PRICHEXTENSN"/>
</dbReference>
<feature type="compositionally biased region" description="Polar residues" evidence="3">
    <location>
        <begin position="423"/>
        <end position="433"/>
    </location>
</feature>
<feature type="compositionally biased region" description="Acidic residues" evidence="3">
    <location>
        <begin position="949"/>
        <end position="958"/>
    </location>
</feature>
<feature type="compositionally biased region" description="Pro residues" evidence="3">
    <location>
        <begin position="353"/>
        <end position="372"/>
    </location>
</feature>
<proteinExistence type="predicted"/>
<evidence type="ECO:0000256" key="3">
    <source>
        <dbReference type="SAM" id="MobiDB-lite"/>
    </source>
</evidence>
<feature type="compositionally biased region" description="Pro residues" evidence="3">
    <location>
        <begin position="304"/>
        <end position="316"/>
    </location>
</feature>
<dbReference type="EMBL" id="CDPU01000003">
    <property type="protein sequence ID" value="CEO45855.1"/>
    <property type="molecule type" value="Genomic_DNA"/>
</dbReference>
<dbReference type="SUPFAM" id="SSF47370">
    <property type="entry name" value="Bromodomain"/>
    <property type="match status" value="1"/>
</dbReference>
<feature type="compositionally biased region" description="Polar residues" evidence="3">
    <location>
        <begin position="666"/>
        <end position="687"/>
    </location>
</feature>
<protein>
    <recommendedName>
        <fullName evidence="4">Bromo domain-containing protein</fullName>
    </recommendedName>
</protein>
<dbReference type="PROSITE" id="PS50014">
    <property type="entry name" value="BROMODOMAIN_2"/>
    <property type="match status" value="1"/>
</dbReference>
<organism evidence="5">
    <name type="scientific">Bionectria ochroleuca</name>
    <name type="common">Gliocladium roseum</name>
    <dbReference type="NCBI Taxonomy" id="29856"/>
    <lineage>
        <taxon>Eukaryota</taxon>
        <taxon>Fungi</taxon>
        <taxon>Dikarya</taxon>
        <taxon>Ascomycota</taxon>
        <taxon>Pezizomycotina</taxon>
        <taxon>Sordariomycetes</taxon>
        <taxon>Hypocreomycetidae</taxon>
        <taxon>Hypocreales</taxon>
        <taxon>Bionectriaceae</taxon>
        <taxon>Clonostachys</taxon>
    </lineage>
</organism>